<comment type="caution">
    <text evidence="2">The sequence shown here is derived from an EMBL/GenBank/DDBJ whole genome shotgun (WGS) entry which is preliminary data.</text>
</comment>
<reference evidence="2" key="1">
    <citation type="submission" date="2021-10" db="EMBL/GenBank/DDBJ databases">
        <title>De novo Genome Assembly of Clathrus columnatus (Basidiomycota, Fungi) Using Illumina and Nanopore Sequence Data.</title>
        <authorList>
            <person name="Ogiso-Tanaka E."/>
            <person name="Itagaki H."/>
            <person name="Hosoya T."/>
            <person name="Hosaka K."/>
        </authorList>
    </citation>
    <scope>NUCLEOTIDE SEQUENCE</scope>
    <source>
        <strain evidence="2">MO-923</strain>
    </source>
</reference>
<sequence length="252" mass="28301">MPGTLPAGSKLSFFLTVDHVKGLSSHDFGAVHIQVRLSSFIGPSRPTEEVYVSTVVDMDRGVLSDLKFRRSFSLQITSKTAAFIRTGYAPIEFFAKTKPVYLERMERWDELREQKGAVPSRIKSPSEATLTMRRSETDFVVEEHHDVVAWLQVCELAADGDYVPVPVISQGPMDPGSFVLHQGLQRRIVLQLQSNSGHQFPWTRVLRIKVGNIRLLDAKGRIHESTSKELVDLVLLKDQTVEFPPDGRGFLS</sequence>
<dbReference type="Proteomes" id="UP001050691">
    <property type="component" value="Unassembled WGS sequence"/>
</dbReference>
<organism evidence="2 3">
    <name type="scientific">Clathrus columnatus</name>
    <dbReference type="NCBI Taxonomy" id="1419009"/>
    <lineage>
        <taxon>Eukaryota</taxon>
        <taxon>Fungi</taxon>
        <taxon>Dikarya</taxon>
        <taxon>Basidiomycota</taxon>
        <taxon>Agaricomycotina</taxon>
        <taxon>Agaricomycetes</taxon>
        <taxon>Phallomycetidae</taxon>
        <taxon>Phallales</taxon>
        <taxon>Clathraceae</taxon>
        <taxon>Clathrus</taxon>
    </lineage>
</organism>
<keyword evidence="3" id="KW-1185">Reference proteome</keyword>
<proteinExistence type="predicted"/>
<dbReference type="EMBL" id="BPWL01000017">
    <property type="protein sequence ID" value="GJJ16280.1"/>
    <property type="molecule type" value="Genomic_DNA"/>
</dbReference>
<dbReference type="Pfam" id="PF12473">
    <property type="entry name" value="DUF3694"/>
    <property type="match status" value="1"/>
</dbReference>
<name>A0AAV5AU61_9AGAM</name>
<evidence type="ECO:0000259" key="1">
    <source>
        <dbReference type="Pfam" id="PF12473"/>
    </source>
</evidence>
<evidence type="ECO:0000313" key="2">
    <source>
        <dbReference type="EMBL" id="GJJ16280.1"/>
    </source>
</evidence>
<feature type="domain" description="Kinesin-like" evidence="1">
    <location>
        <begin position="161"/>
        <end position="251"/>
    </location>
</feature>
<protein>
    <recommendedName>
        <fullName evidence="1">Kinesin-like domain-containing protein</fullName>
    </recommendedName>
</protein>
<dbReference type="AlphaFoldDB" id="A0AAV5AU61"/>
<dbReference type="InterPro" id="IPR022164">
    <property type="entry name" value="Kinesin-like"/>
</dbReference>
<accession>A0AAV5AU61</accession>
<evidence type="ECO:0000313" key="3">
    <source>
        <dbReference type="Proteomes" id="UP001050691"/>
    </source>
</evidence>
<gene>
    <name evidence="2" type="ORF">Clacol_010576</name>
</gene>